<dbReference type="CDD" id="cd00038">
    <property type="entry name" value="CAP_ED"/>
    <property type="match status" value="1"/>
</dbReference>
<dbReference type="PROSITE" id="PS50042">
    <property type="entry name" value="CNMP_BINDING_3"/>
    <property type="match status" value="1"/>
</dbReference>
<name>A0A831ZKV2_9BACT</name>
<sequence>MVEASELRQSPFLADIPDADVQRLAEVAVLVHFSESEVIFQVGTPAKNLYLLKSGSVLLSFPNGRALVIRQPGQALGWSSLVSPFHHTATAVCLTDSVLYQFSNAELFSLFRMDAGLATRITAKIESVIQERKPYRMPRTAHGEGESRS</sequence>
<dbReference type="GO" id="GO:0005829">
    <property type="term" value="C:cytosol"/>
    <property type="evidence" value="ECO:0007669"/>
    <property type="project" value="TreeGrafter"/>
</dbReference>
<dbReference type="SMART" id="SM00100">
    <property type="entry name" value="cNMP"/>
    <property type="match status" value="1"/>
</dbReference>
<evidence type="ECO:0000313" key="2">
    <source>
        <dbReference type="EMBL" id="HFK97501.1"/>
    </source>
</evidence>
<dbReference type="PANTHER" id="PTHR24567:SF74">
    <property type="entry name" value="HTH-TYPE TRANSCRIPTIONAL REGULATOR ARCR"/>
    <property type="match status" value="1"/>
</dbReference>
<dbReference type="InterPro" id="IPR018490">
    <property type="entry name" value="cNMP-bd_dom_sf"/>
</dbReference>
<dbReference type="SUPFAM" id="SSF51206">
    <property type="entry name" value="cAMP-binding domain-like"/>
    <property type="match status" value="1"/>
</dbReference>
<organism evidence="2">
    <name type="scientific">Desulfacinum infernum</name>
    <dbReference type="NCBI Taxonomy" id="35837"/>
    <lineage>
        <taxon>Bacteria</taxon>
        <taxon>Pseudomonadati</taxon>
        <taxon>Thermodesulfobacteriota</taxon>
        <taxon>Syntrophobacteria</taxon>
        <taxon>Syntrophobacterales</taxon>
        <taxon>Syntrophobacteraceae</taxon>
        <taxon>Desulfacinum</taxon>
    </lineage>
</organism>
<accession>A0A831ZKV2</accession>
<dbReference type="EMBL" id="DSTK01000027">
    <property type="protein sequence ID" value="HFK97501.1"/>
    <property type="molecule type" value="Genomic_DNA"/>
</dbReference>
<dbReference type="AlphaFoldDB" id="A0A831ZKV2"/>
<comment type="caution">
    <text evidence="2">The sequence shown here is derived from an EMBL/GenBank/DDBJ whole genome shotgun (WGS) entry which is preliminary data.</text>
</comment>
<dbReference type="GO" id="GO:0003700">
    <property type="term" value="F:DNA-binding transcription factor activity"/>
    <property type="evidence" value="ECO:0007669"/>
    <property type="project" value="TreeGrafter"/>
</dbReference>
<proteinExistence type="predicted"/>
<reference evidence="2" key="1">
    <citation type="journal article" date="2020" name="mSystems">
        <title>Genome- and Community-Level Interaction Insights into Carbon Utilization and Element Cycling Functions of Hydrothermarchaeota in Hydrothermal Sediment.</title>
        <authorList>
            <person name="Zhou Z."/>
            <person name="Liu Y."/>
            <person name="Xu W."/>
            <person name="Pan J."/>
            <person name="Luo Z.H."/>
            <person name="Li M."/>
        </authorList>
    </citation>
    <scope>NUCLEOTIDE SEQUENCE [LARGE SCALE GENOMIC DNA]</scope>
    <source>
        <strain evidence="2">SpSt-456</strain>
    </source>
</reference>
<feature type="domain" description="Cyclic nucleotide-binding" evidence="1">
    <location>
        <begin position="12"/>
        <end position="111"/>
    </location>
</feature>
<dbReference type="InterPro" id="IPR050397">
    <property type="entry name" value="Env_Response_Regulators"/>
</dbReference>
<dbReference type="InterPro" id="IPR014710">
    <property type="entry name" value="RmlC-like_jellyroll"/>
</dbReference>
<dbReference type="InterPro" id="IPR000595">
    <property type="entry name" value="cNMP-bd_dom"/>
</dbReference>
<evidence type="ECO:0000259" key="1">
    <source>
        <dbReference type="PROSITE" id="PS50042"/>
    </source>
</evidence>
<dbReference type="PANTHER" id="PTHR24567">
    <property type="entry name" value="CRP FAMILY TRANSCRIPTIONAL REGULATORY PROTEIN"/>
    <property type="match status" value="1"/>
</dbReference>
<protein>
    <submittedName>
        <fullName evidence="2">Cyclic nucleotide-binding domain-containing protein</fullName>
    </submittedName>
</protein>
<dbReference type="Pfam" id="PF00027">
    <property type="entry name" value="cNMP_binding"/>
    <property type="match status" value="1"/>
</dbReference>
<gene>
    <name evidence="2" type="ORF">ENS06_09300</name>
</gene>
<dbReference type="Gene3D" id="2.60.120.10">
    <property type="entry name" value="Jelly Rolls"/>
    <property type="match status" value="1"/>
</dbReference>